<keyword evidence="2" id="KW-1185">Reference proteome</keyword>
<dbReference type="Proteomes" id="UP000830115">
    <property type="component" value="Chromosome"/>
</dbReference>
<organism evidence="1 2">
    <name type="scientific">Streptomyces halobius</name>
    <dbReference type="NCBI Taxonomy" id="2879846"/>
    <lineage>
        <taxon>Bacteria</taxon>
        <taxon>Bacillati</taxon>
        <taxon>Actinomycetota</taxon>
        <taxon>Actinomycetes</taxon>
        <taxon>Kitasatosporales</taxon>
        <taxon>Streptomycetaceae</taxon>
        <taxon>Streptomyces</taxon>
    </lineage>
</organism>
<evidence type="ECO:0000313" key="2">
    <source>
        <dbReference type="Proteomes" id="UP000830115"/>
    </source>
</evidence>
<accession>A0ABY4M384</accession>
<evidence type="ECO:0008006" key="3">
    <source>
        <dbReference type="Google" id="ProtNLM"/>
    </source>
</evidence>
<sequence>MNNEYGHSILCAWPYRPCAALCGVATERTSPKFSSALAERLWTFTLESGQDDDLGDESFGWFDLFKGENAILMTDDQGFVDTVEFVGTVTGAWAGIETAWHAHHVRTVVDALDTSECDELFSIVNVNKIYTADGLPDMDEIAEHINVHRECWQRNAWTLEV</sequence>
<name>A0ABY4M384_9ACTN</name>
<evidence type="ECO:0000313" key="1">
    <source>
        <dbReference type="EMBL" id="UQA91648.1"/>
    </source>
</evidence>
<proteinExistence type="predicted"/>
<gene>
    <name evidence="1" type="ORF">K9S39_07035</name>
</gene>
<dbReference type="EMBL" id="CP086322">
    <property type="protein sequence ID" value="UQA91648.1"/>
    <property type="molecule type" value="Genomic_DNA"/>
</dbReference>
<reference evidence="1" key="1">
    <citation type="submission" date="2021-10" db="EMBL/GenBank/DDBJ databases">
        <title>Streptomyces nigrumlapis sp.nov.,an antimicrobial producing actinobacterium isolated from Black Gobi rocks.</title>
        <authorList>
            <person name="Wen Y."/>
            <person name="Zhang W."/>
            <person name="Liu X.G."/>
        </authorList>
    </citation>
    <scope>NUCLEOTIDE SEQUENCE</scope>
    <source>
        <strain evidence="1">ST13-2-2</strain>
    </source>
</reference>
<dbReference type="RefSeq" id="WP_248862456.1">
    <property type="nucleotide sequence ID" value="NZ_CP086322.1"/>
</dbReference>
<protein>
    <recommendedName>
        <fullName evidence="3">Immunity protein 8 of polymorphic toxin system</fullName>
    </recommendedName>
</protein>